<accession>A0A7Z7J3B5</accession>
<keyword evidence="2" id="KW-0238">DNA-binding</keyword>
<dbReference type="Pfam" id="PF02311">
    <property type="entry name" value="AraC_binding"/>
    <property type="match status" value="1"/>
</dbReference>
<feature type="domain" description="HTH araC/xylS-type" evidence="5">
    <location>
        <begin position="204"/>
        <end position="302"/>
    </location>
</feature>
<dbReference type="InterPro" id="IPR009057">
    <property type="entry name" value="Homeodomain-like_sf"/>
</dbReference>
<evidence type="ECO:0000313" key="7">
    <source>
        <dbReference type="Proteomes" id="UP000234345"/>
    </source>
</evidence>
<evidence type="ECO:0000256" key="3">
    <source>
        <dbReference type="ARBA" id="ARBA00023159"/>
    </source>
</evidence>
<dbReference type="Gene3D" id="2.60.120.10">
    <property type="entry name" value="Jelly Rolls"/>
    <property type="match status" value="1"/>
</dbReference>
<sequence>MQSLDFSTMATSVPDTAAVPAFGLYGEQHADAAELLHWESIAARSRLHDWQIVPHRHEDLAQLVYVQRGPATLQLDGRTQRLPGACVVWLPPLCVHGFAFDPAVRGHVITMCMPLVRTALNAAPLLQQVMAAPAVVQAQPARKWLDVLFGSIAQDHARRSIGYDVAAQAAAAQLVIWMARTALERARHAAAISPHADAALRHLRAYQGLIDQHYRAHWPISRYADQLGLTPGHLNALCQRLAGASALQLLQRRIMLEARRTLRYTSLSVQQIAASLGFFDAAYFSRYFARHAGCSPTRFRVGS</sequence>
<dbReference type="SUPFAM" id="SSF51182">
    <property type="entry name" value="RmlC-like cupins"/>
    <property type="match status" value="1"/>
</dbReference>
<dbReference type="EMBL" id="OCZC01000085">
    <property type="protein sequence ID" value="SOO26577.1"/>
    <property type="molecule type" value="Genomic_DNA"/>
</dbReference>
<evidence type="ECO:0000313" key="6">
    <source>
        <dbReference type="EMBL" id="SOO26577.1"/>
    </source>
</evidence>
<evidence type="ECO:0000256" key="4">
    <source>
        <dbReference type="ARBA" id="ARBA00023163"/>
    </source>
</evidence>
<dbReference type="InterPro" id="IPR011051">
    <property type="entry name" value="RmlC_Cupin_sf"/>
</dbReference>
<dbReference type="PROSITE" id="PS01124">
    <property type="entry name" value="HTH_ARAC_FAMILY_2"/>
    <property type="match status" value="1"/>
</dbReference>
<dbReference type="PANTHER" id="PTHR43280:SF32">
    <property type="entry name" value="TRANSCRIPTIONAL REGULATORY PROTEIN"/>
    <property type="match status" value="1"/>
</dbReference>
<dbReference type="PANTHER" id="PTHR43280">
    <property type="entry name" value="ARAC-FAMILY TRANSCRIPTIONAL REGULATOR"/>
    <property type="match status" value="1"/>
</dbReference>
<name>A0A7Z7J3B5_XANCH</name>
<evidence type="ECO:0000259" key="5">
    <source>
        <dbReference type="PROSITE" id="PS01124"/>
    </source>
</evidence>
<protein>
    <submittedName>
        <fullName evidence="6">PobR regulator protein</fullName>
    </submittedName>
</protein>
<keyword evidence="1" id="KW-0805">Transcription regulation</keyword>
<dbReference type="Proteomes" id="UP000234345">
    <property type="component" value="Unassembled WGS sequence"/>
</dbReference>
<dbReference type="GO" id="GO:0003700">
    <property type="term" value="F:DNA-binding transcription factor activity"/>
    <property type="evidence" value="ECO:0007669"/>
    <property type="project" value="InterPro"/>
</dbReference>
<proteinExistence type="predicted"/>
<evidence type="ECO:0000256" key="1">
    <source>
        <dbReference type="ARBA" id="ARBA00023015"/>
    </source>
</evidence>
<gene>
    <name evidence="6" type="primary">pobR</name>
    <name evidence="6" type="ORF">XFF6991_570142</name>
</gene>
<keyword evidence="4" id="KW-0804">Transcription</keyword>
<dbReference type="PRINTS" id="PR00032">
    <property type="entry name" value="HTHARAC"/>
</dbReference>
<evidence type="ECO:0000256" key="2">
    <source>
        <dbReference type="ARBA" id="ARBA00023125"/>
    </source>
</evidence>
<reference evidence="6 7" key="1">
    <citation type="submission" date="2017-10" db="EMBL/GenBank/DDBJ databases">
        <authorList>
            <person name="Regsiter A."/>
            <person name="William W."/>
        </authorList>
    </citation>
    <scope>NUCLEOTIDE SEQUENCE [LARGE SCALE GENOMIC DNA]</scope>
    <source>
        <strain evidence="6 7">CFBP6991</strain>
    </source>
</reference>
<comment type="caution">
    <text evidence="6">The sequence shown here is derived from an EMBL/GenBank/DDBJ whole genome shotgun (WGS) entry which is preliminary data.</text>
</comment>
<dbReference type="InterPro" id="IPR018060">
    <property type="entry name" value="HTH_AraC"/>
</dbReference>
<dbReference type="InterPro" id="IPR047264">
    <property type="entry name" value="Cupin_HpaA-like_N"/>
</dbReference>
<dbReference type="Pfam" id="PF12833">
    <property type="entry name" value="HTH_18"/>
    <property type="match status" value="1"/>
</dbReference>
<dbReference type="InterPro" id="IPR020449">
    <property type="entry name" value="Tscrpt_reg_AraC-type_HTH"/>
</dbReference>
<dbReference type="CDD" id="cd06999">
    <property type="entry name" value="cupin_HpaA-like_N"/>
    <property type="match status" value="1"/>
</dbReference>
<dbReference type="GO" id="GO:0043565">
    <property type="term" value="F:sequence-specific DNA binding"/>
    <property type="evidence" value="ECO:0007669"/>
    <property type="project" value="InterPro"/>
</dbReference>
<organism evidence="6 7">
    <name type="scientific">Xanthomonas campestris pv. phaseoli</name>
    <dbReference type="NCBI Taxonomy" id="317013"/>
    <lineage>
        <taxon>Bacteria</taxon>
        <taxon>Pseudomonadati</taxon>
        <taxon>Pseudomonadota</taxon>
        <taxon>Gammaproteobacteria</taxon>
        <taxon>Lysobacterales</taxon>
        <taxon>Lysobacteraceae</taxon>
        <taxon>Xanthomonas</taxon>
    </lineage>
</organism>
<dbReference type="InterPro" id="IPR003313">
    <property type="entry name" value="AraC-bd"/>
</dbReference>
<dbReference type="Gene3D" id="1.10.10.60">
    <property type="entry name" value="Homeodomain-like"/>
    <property type="match status" value="1"/>
</dbReference>
<dbReference type="SMART" id="SM00342">
    <property type="entry name" value="HTH_ARAC"/>
    <property type="match status" value="1"/>
</dbReference>
<dbReference type="SUPFAM" id="SSF46689">
    <property type="entry name" value="Homeodomain-like"/>
    <property type="match status" value="1"/>
</dbReference>
<dbReference type="InterPro" id="IPR014710">
    <property type="entry name" value="RmlC-like_jellyroll"/>
</dbReference>
<dbReference type="AlphaFoldDB" id="A0A7Z7J3B5"/>
<keyword evidence="3" id="KW-0010">Activator</keyword>